<dbReference type="SUPFAM" id="SSF55781">
    <property type="entry name" value="GAF domain-like"/>
    <property type="match status" value="1"/>
</dbReference>
<evidence type="ECO:0000259" key="18">
    <source>
        <dbReference type="SMART" id="SM00331"/>
    </source>
</evidence>
<dbReference type="SUPFAM" id="SSF81606">
    <property type="entry name" value="PP2C-like"/>
    <property type="match status" value="1"/>
</dbReference>
<evidence type="ECO:0000256" key="1">
    <source>
        <dbReference type="ARBA" id="ARBA00013081"/>
    </source>
</evidence>
<dbReference type="GO" id="GO:0046872">
    <property type="term" value="F:metal ion binding"/>
    <property type="evidence" value="ECO:0007669"/>
    <property type="project" value="UniProtKB-KW"/>
</dbReference>
<evidence type="ECO:0000256" key="11">
    <source>
        <dbReference type="ARBA" id="ARBA00023211"/>
    </source>
</evidence>
<keyword evidence="10" id="KW-0904">Protein phosphatase</keyword>
<reference evidence="19" key="1">
    <citation type="submission" date="2022-01" db="EMBL/GenBank/DDBJ databases">
        <title>Genome-Based Taxonomic Classification of the Phylum Actinobacteria.</title>
        <authorList>
            <person name="Gao Y."/>
        </authorList>
    </citation>
    <scope>NUCLEOTIDE SEQUENCE</scope>
    <source>
        <strain evidence="19">KLBMP 8922</strain>
    </source>
</reference>
<evidence type="ECO:0000256" key="4">
    <source>
        <dbReference type="ARBA" id="ARBA00022723"/>
    </source>
</evidence>
<keyword evidence="9" id="KW-0460">Magnesium</keyword>
<evidence type="ECO:0000256" key="10">
    <source>
        <dbReference type="ARBA" id="ARBA00022912"/>
    </source>
</evidence>
<dbReference type="AlphaFoldDB" id="A0AA41Q6R4"/>
<evidence type="ECO:0000313" key="20">
    <source>
        <dbReference type="Proteomes" id="UP001165378"/>
    </source>
</evidence>
<dbReference type="EC" id="3.1.3.16" evidence="1"/>
<dbReference type="SMART" id="SM00065">
    <property type="entry name" value="GAF"/>
    <property type="match status" value="1"/>
</dbReference>
<evidence type="ECO:0000256" key="8">
    <source>
        <dbReference type="ARBA" id="ARBA00022840"/>
    </source>
</evidence>
<dbReference type="GO" id="GO:0016301">
    <property type="term" value="F:kinase activity"/>
    <property type="evidence" value="ECO:0007669"/>
    <property type="project" value="UniProtKB-KW"/>
</dbReference>
<keyword evidence="2" id="KW-0597">Phosphoprotein</keyword>
<dbReference type="Pfam" id="PF13581">
    <property type="entry name" value="HATPase_c_2"/>
    <property type="match status" value="1"/>
</dbReference>
<evidence type="ECO:0000259" key="17">
    <source>
        <dbReference type="SMART" id="SM00065"/>
    </source>
</evidence>
<keyword evidence="6" id="KW-0418">Kinase</keyword>
<dbReference type="Gene3D" id="3.60.40.10">
    <property type="entry name" value="PPM-type phosphatase domain"/>
    <property type="match status" value="1"/>
</dbReference>
<evidence type="ECO:0000256" key="3">
    <source>
        <dbReference type="ARBA" id="ARBA00022679"/>
    </source>
</evidence>
<dbReference type="GO" id="GO:0004722">
    <property type="term" value="F:protein serine/threonine phosphatase activity"/>
    <property type="evidence" value="ECO:0007669"/>
    <property type="project" value="UniProtKB-EC"/>
</dbReference>
<sequence length="1009" mass="103395">MFDLANLTPSDLVVCGSDLRQATASAETASDAAFALARHLRGTFADPGTGTAQVSLVRVYATARTVGGSGVPGRVLELLSGDGDFIPAPGHPGHMELLTLSGEGAGSPAPLHPALEAVLRDLGVIESPAPGPPGSGDEEGGGQDDGPGPRPGPHADPHAGQEPELPVPLPDSAPASGESAGGSRSGAPAAVAPSAPFAVAEATGATGATGLAGLTGIGGTAAETAGTDAPTGTVPAPPVPPASPSPASPPGAAGAGSSFGAGGVPGAVPGAVPGVPVLPVLPEPAGLLVPDPPGSGPFASVAAAAAVAALAADPAGAMVTGVTGATGVAVTGAGAAFDPDAEPERHAIAHIPDQLAVHHGIRTVLGFAGTLPDGELFAVLLFTGFHIPPAAAELLRGLTAATRLALLPAPATPVPTPRNGQLTAARLDALEQLLAATEDTTVEQARTVETYRGRVRTQAEQLRLKQRRLEQETHIVEVLYNVGQQLTRELDLDQLVQVATDAATTVIAAEHGLLLYRDADTDGPGEIGEDISHAAAVRGGTAHPLLPDPAVRLTGAHLASDVVRCGDVAEHPGRWHQAPVAEDPAALPVRSYLCVPVVNRDGEALGSFAFAHSKPDIFTERDEQLALGIAAQAAAAIENARLYRSVRDTAVRLQRSLLPPELPDIDTLEIACRYLPGARGSQVGGDWFDVIPLSAGRVALVIGDVMGRGLAAAAVMGQLRTAVRAYAVMDLPPAQVMRHLNRLMGGMGGEDQITTCVYAVYDPGHDSIRWSNAGHLPPALISASGEVRLLDDDLGVPLGVDGTMFEDAEVVFGASDRLLLYTDGLVERHDVSLTERLHLFTAAMGGVALNPDGVQDTCDRLLGGMLTGREHDDVALLLVRAQAGRERAAALELPPTPRAAREAREFVRSVLLGWRLGALVDGACSVATELVANAVEHARTPMELRLRHRPGRLVVQVADHDGRLPRRLSAGEGDERHRGLMIVAALAADWGVRPTDAGKVVWAELADHG</sequence>
<dbReference type="GO" id="GO:0005524">
    <property type="term" value="F:ATP binding"/>
    <property type="evidence" value="ECO:0007669"/>
    <property type="project" value="UniProtKB-KW"/>
</dbReference>
<protein>
    <recommendedName>
        <fullName evidence="1">protein-serine/threonine phosphatase</fullName>
        <ecNumber evidence="1">3.1.3.16</ecNumber>
    </recommendedName>
    <alternativeName>
        <fullName evidence="15">Protein-serine/threonine phosphatase</fullName>
    </alternativeName>
    <alternativeName>
        <fullName evidence="14">Serine/threonine-protein kinase</fullName>
    </alternativeName>
</protein>
<evidence type="ECO:0000256" key="16">
    <source>
        <dbReference type="SAM" id="MobiDB-lite"/>
    </source>
</evidence>
<evidence type="ECO:0000256" key="15">
    <source>
        <dbReference type="ARBA" id="ARBA00081350"/>
    </source>
</evidence>
<evidence type="ECO:0000313" key="19">
    <source>
        <dbReference type="EMBL" id="MCF2532237.1"/>
    </source>
</evidence>
<comment type="function">
    <text evidence="13">Primarily acts as an independent SigF regulator that is sensitive to the osmosensory signal, mediating the cross talk of PknD with the SigF regulon. Possesses both phosphatase and kinase activities. The kinase domain functions as a classic anti-sigma factor-like kinase to phosphorylate the anti-anti-sigma factor domain at the canonical regulatory site, and the phosphatase domain antagonizes this activity.</text>
</comment>
<dbReference type="Gene3D" id="3.30.450.40">
    <property type="match status" value="1"/>
</dbReference>
<comment type="catalytic activity">
    <reaction evidence="12">
        <text>O-phospho-L-seryl-[protein] + H2O = L-seryl-[protein] + phosphate</text>
        <dbReference type="Rhea" id="RHEA:20629"/>
        <dbReference type="Rhea" id="RHEA-COMP:9863"/>
        <dbReference type="Rhea" id="RHEA-COMP:11604"/>
        <dbReference type="ChEBI" id="CHEBI:15377"/>
        <dbReference type="ChEBI" id="CHEBI:29999"/>
        <dbReference type="ChEBI" id="CHEBI:43474"/>
        <dbReference type="ChEBI" id="CHEBI:83421"/>
        <dbReference type="EC" id="3.1.3.16"/>
    </reaction>
</comment>
<feature type="region of interest" description="Disordered" evidence="16">
    <location>
        <begin position="219"/>
        <end position="258"/>
    </location>
</feature>
<feature type="compositionally biased region" description="Low complexity" evidence="16">
    <location>
        <begin position="220"/>
        <end position="234"/>
    </location>
</feature>
<dbReference type="FunFam" id="3.60.40.10:FF:000005">
    <property type="entry name" value="Serine/threonine protein phosphatase"/>
    <property type="match status" value="1"/>
</dbReference>
<dbReference type="SMART" id="SM00331">
    <property type="entry name" value="PP2C_SIG"/>
    <property type="match status" value="1"/>
</dbReference>
<keyword evidence="8" id="KW-0067">ATP-binding</keyword>
<dbReference type="Pfam" id="PF13185">
    <property type="entry name" value="GAF_2"/>
    <property type="match status" value="1"/>
</dbReference>
<proteinExistence type="predicted"/>
<dbReference type="RefSeq" id="WP_235057013.1">
    <property type="nucleotide sequence ID" value="NZ_JAKFHA010000031.1"/>
</dbReference>
<dbReference type="Proteomes" id="UP001165378">
    <property type="component" value="Unassembled WGS sequence"/>
</dbReference>
<feature type="compositionally biased region" description="Pro residues" evidence="16">
    <location>
        <begin position="235"/>
        <end position="249"/>
    </location>
</feature>
<feature type="domain" description="GAF" evidence="17">
    <location>
        <begin position="491"/>
        <end position="647"/>
    </location>
</feature>
<keyword evidence="5" id="KW-0547">Nucleotide-binding</keyword>
<comment type="caution">
    <text evidence="19">The sequence shown here is derived from an EMBL/GenBank/DDBJ whole genome shotgun (WGS) entry which is preliminary data.</text>
</comment>
<dbReference type="PANTHER" id="PTHR43156:SF2">
    <property type="entry name" value="STAGE II SPORULATION PROTEIN E"/>
    <property type="match status" value="1"/>
</dbReference>
<dbReference type="EMBL" id="JAKFHA010000031">
    <property type="protein sequence ID" value="MCF2532237.1"/>
    <property type="molecule type" value="Genomic_DNA"/>
</dbReference>
<evidence type="ECO:0000256" key="9">
    <source>
        <dbReference type="ARBA" id="ARBA00022842"/>
    </source>
</evidence>
<dbReference type="InterPro" id="IPR003018">
    <property type="entry name" value="GAF"/>
</dbReference>
<dbReference type="InterPro" id="IPR001932">
    <property type="entry name" value="PPM-type_phosphatase-like_dom"/>
</dbReference>
<keyword evidence="20" id="KW-1185">Reference proteome</keyword>
<name>A0AA41Q6R4_9ACTN</name>
<dbReference type="CDD" id="cd16936">
    <property type="entry name" value="HATPase_RsbW-like"/>
    <property type="match status" value="1"/>
</dbReference>
<evidence type="ECO:0000256" key="12">
    <source>
        <dbReference type="ARBA" id="ARBA00047761"/>
    </source>
</evidence>
<gene>
    <name evidence="19" type="ORF">LZ495_34165</name>
</gene>
<dbReference type="PANTHER" id="PTHR43156">
    <property type="entry name" value="STAGE II SPORULATION PROTEIN E-RELATED"/>
    <property type="match status" value="1"/>
</dbReference>
<evidence type="ECO:0000256" key="13">
    <source>
        <dbReference type="ARBA" id="ARBA00056274"/>
    </source>
</evidence>
<evidence type="ECO:0000256" key="14">
    <source>
        <dbReference type="ARBA" id="ARBA00075117"/>
    </source>
</evidence>
<keyword evidence="7" id="KW-0378">Hydrolase</keyword>
<feature type="region of interest" description="Disordered" evidence="16">
    <location>
        <begin position="124"/>
        <end position="190"/>
    </location>
</feature>
<keyword evidence="3" id="KW-0808">Transferase</keyword>
<accession>A0AA41Q6R4</accession>
<evidence type="ECO:0000256" key="2">
    <source>
        <dbReference type="ARBA" id="ARBA00022553"/>
    </source>
</evidence>
<dbReference type="Gene3D" id="3.30.565.10">
    <property type="entry name" value="Histidine kinase-like ATPase, C-terminal domain"/>
    <property type="match status" value="1"/>
</dbReference>
<dbReference type="InterPro" id="IPR036890">
    <property type="entry name" value="HATPase_C_sf"/>
</dbReference>
<feature type="domain" description="PPM-type phosphatase" evidence="18">
    <location>
        <begin position="665"/>
        <end position="881"/>
    </location>
</feature>
<dbReference type="InterPro" id="IPR052016">
    <property type="entry name" value="Bact_Sigma-Reg"/>
</dbReference>
<organism evidence="19 20">
    <name type="scientific">Yinghuangia soli</name>
    <dbReference type="NCBI Taxonomy" id="2908204"/>
    <lineage>
        <taxon>Bacteria</taxon>
        <taxon>Bacillati</taxon>
        <taxon>Actinomycetota</taxon>
        <taxon>Actinomycetes</taxon>
        <taxon>Kitasatosporales</taxon>
        <taxon>Streptomycetaceae</taxon>
        <taxon>Yinghuangia</taxon>
    </lineage>
</organism>
<dbReference type="InterPro" id="IPR029016">
    <property type="entry name" value="GAF-like_dom_sf"/>
</dbReference>
<evidence type="ECO:0000256" key="7">
    <source>
        <dbReference type="ARBA" id="ARBA00022801"/>
    </source>
</evidence>
<dbReference type="Pfam" id="PF07228">
    <property type="entry name" value="SpoIIE"/>
    <property type="match status" value="1"/>
</dbReference>
<dbReference type="InterPro" id="IPR003594">
    <property type="entry name" value="HATPase_dom"/>
</dbReference>
<keyword evidence="4" id="KW-0479">Metal-binding</keyword>
<keyword evidence="11" id="KW-0464">Manganese</keyword>
<dbReference type="InterPro" id="IPR036457">
    <property type="entry name" value="PPM-type-like_dom_sf"/>
</dbReference>
<evidence type="ECO:0000256" key="6">
    <source>
        <dbReference type="ARBA" id="ARBA00022777"/>
    </source>
</evidence>
<evidence type="ECO:0000256" key="5">
    <source>
        <dbReference type="ARBA" id="ARBA00022741"/>
    </source>
</evidence>